<protein>
    <recommendedName>
        <fullName evidence="3">Lipoprotein</fullName>
    </recommendedName>
</protein>
<keyword evidence="2" id="KW-1185">Reference proteome</keyword>
<dbReference type="RefSeq" id="WP_240832841.1">
    <property type="nucleotide sequence ID" value="NZ_JAKWBL010000004.1"/>
</dbReference>
<gene>
    <name evidence="1" type="ORF">MKP09_22925</name>
</gene>
<name>A0ABS9SQC6_9BACT</name>
<evidence type="ECO:0008006" key="3">
    <source>
        <dbReference type="Google" id="ProtNLM"/>
    </source>
</evidence>
<accession>A0ABS9SQC6</accession>
<dbReference type="EMBL" id="JAKWBL010000004">
    <property type="protein sequence ID" value="MCH5600564.1"/>
    <property type="molecule type" value="Genomic_DNA"/>
</dbReference>
<evidence type="ECO:0000313" key="2">
    <source>
        <dbReference type="Proteomes" id="UP001202248"/>
    </source>
</evidence>
<sequence length="148" mass="15982">MRNLLFILLPVFVLGCSRNGDDVSKTRTGEPCGEAVQVTAKSFSTAESDPFSITSASIKGDCLTVTVGASGCSSDWEKVEVLHGISLTADGLPQNRLKIVLSNKTGDCATSFSKTLQFDLYPLRQKGTNKLTILLYGYDKTLEYAYGN</sequence>
<evidence type="ECO:0000313" key="1">
    <source>
        <dbReference type="EMBL" id="MCH5600564.1"/>
    </source>
</evidence>
<comment type="caution">
    <text evidence="1">The sequence shown here is derived from an EMBL/GenBank/DDBJ whole genome shotgun (WGS) entry which is preliminary data.</text>
</comment>
<organism evidence="1 2">
    <name type="scientific">Niabella ginsengisoli</name>
    <dbReference type="NCBI Taxonomy" id="522298"/>
    <lineage>
        <taxon>Bacteria</taxon>
        <taxon>Pseudomonadati</taxon>
        <taxon>Bacteroidota</taxon>
        <taxon>Chitinophagia</taxon>
        <taxon>Chitinophagales</taxon>
        <taxon>Chitinophagaceae</taxon>
        <taxon>Niabella</taxon>
    </lineage>
</organism>
<dbReference type="Proteomes" id="UP001202248">
    <property type="component" value="Unassembled WGS sequence"/>
</dbReference>
<proteinExistence type="predicted"/>
<reference evidence="1 2" key="1">
    <citation type="submission" date="2022-02" db="EMBL/GenBank/DDBJ databases">
        <authorList>
            <person name="Min J."/>
        </authorList>
    </citation>
    <scope>NUCLEOTIDE SEQUENCE [LARGE SCALE GENOMIC DNA]</scope>
    <source>
        <strain evidence="1 2">GR10-1</strain>
    </source>
</reference>
<dbReference type="PROSITE" id="PS51257">
    <property type="entry name" value="PROKAR_LIPOPROTEIN"/>
    <property type="match status" value="1"/>
</dbReference>